<reference evidence="5" key="1">
    <citation type="submission" date="2022-04" db="EMBL/GenBank/DDBJ databases">
        <title>Alcanivorax sp. CY1518 draft genome sequence.</title>
        <authorList>
            <person name="Zhao G."/>
            <person name="An M."/>
        </authorList>
    </citation>
    <scope>NUCLEOTIDE SEQUENCE</scope>
    <source>
        <strain evidence="5">CY1518</strain>
    </source>
</reference>
<accession>A0ABT0E5U7</accession>
<dbReference type="InterPro" id="IPR011330">
    <property type="entry name" value="Glyco_hydro/deAcase_b/a-brl"/>
</dbReference>
<comment type="caution">
    <text evidence="5">The sequence shown here is derived from an EMBL/GenBank/DDBJ whole genome shotgun (WGS) entry which is preliminary data.</text>
</comment>
<protein>
    <submittedName>
        <fullName evidence="5">Polysaccharide deacetylase family protein</fullName>
    </submittedName>
</protein>
<keyword evidence="6" id="KW-1185">Reference proteome</keyword>
<feature type="domain" description="NodB homology" evidence="4">
    <location>
        <begin position="80"/>
        <end position="347"/>
    </location>
</feature>
<dbReference type="PANTHER" id="PTHR34216">
    <property type="match status" value="1"/>
</dbReference>
<comment type="subcellular location">
    <subcellularLocation>
        <location evidence="1">Secreted</location>
    </subcellularLocation>
</comment>
<name>A0ABT0E5U7_9GAMM</name>
<keyword evidence="2 3" id="KW-0732">Signal</keyword>
<dbReference type="Gene3D" id="3.20.20.370">
    <property type="entry name" value="Glycoside hydrolase/deacetylase"/>
    <property type="match status" value="1"/>
</dbReference>
<sequence length="347" mass="38566">MNRFLLQAAAACLALALSLPAQAAVVLLYHHVSERTPAATSVTPAQFAEHLQKLADEGFQVVRLDELVERVRAGEPAQSRLAAITFDDAYRSILENALPLLKQQGWPATVFVATEAVGQGGNIMSADDLRALEREGWLLTNHGHQHLHMVRRQPDESERAWLARLREDITQAEELLAQWLEKAPPKFFAYPYGEHDAKVRELLRELGYIGFAQRSGAVGAPVDWQNVPRIPVNRHYAGWDSLGDKVRALPMPVQQVSPASGITTDKRPALTLVLPADWAQRNVNCFAGGAAGIVREVHSDGVQLRVTPGRDLTPGRTLVNCTASAGQGRFYWYSWLWMHRGESWYSE</sequence>
<dbReference type="RefSeq" id="WP_246950056.1">
    <property type="nucleotide sequence ID" value="NZ_JALKII010000002.1"/>
</dbReference>
<evidence type="ECO:0000256" key="1">
    <source>
        <dbReference type="ARBA" id="ARBA00004613"/>
    </source>
</evidence>
<dbReference type="CDD" id="cd10973">
    <property type="entry name" value="CE4_DAC_u4_5s"/>
    <property type="match status" value="1"/>
</dbReference>
<dbReference type="InterPro" id="IPR002509">
    <property type="entry name" value="NODB_dom"/>
</dbReference>
<dbReference type="Proteomes" id="UP001165524">
    <property type="component" value="Unassembled WGS sequence"/>
</dbReference>
<dbReference type="PANTHER" id="PTHR34216:SF3">
    <property type="entry name" value="POLY-BETA-1,6-N-ACETYL-D-GLUCOSAMINE N-DEACETYLASE"/>
    <property type="match status" value="1"/>
</dbReference>
<evidence type="ECO:0000259" key="4">
    <source>
        <dbReference type="PROSITE" id="PS51677"/>
    </source>
</evidence>
<feature type="signal peptide" evidence="3">
    <location>
        <begin position="1"/>
        <end position="23"/>
    </location>
</feature>
<evidence type="ECO:0000313" key="5">
    <source>
        <dbReference type="EMBL" id="MCK0537200.1"/>
    </source>
</evidence>
<evidence type="ECO:0000256" key="3">
    <source>
        <dbReference type="SAM" id="SignalP"/>
    </source>
</evidence>
<dbReference type="Pfam" id="PF01522">
    <property type="entry name" value="Polysacc_deac_1"/>
    <property type="match status" value="1"/>
</dbReference>
<organism evidence="5 6">
    <name type="scientific">Alcanivorax quisquiliarum</name>
    <dbReference type="NCBI Taxonomy" id="2933565"/>
    <lineage>
        <taxon>Bacteria</taxon>
        <taxon>Pseudomonadati</taxon>
        <taxon>Pseudomonadota</taxon>
        <taxon>Gammaproteobacteria</taxon>
        <taxon>Oceanospirillales</taxon>
        <taxon>Alcanivoracaceae</taxon>
        <taxon>Alcanivorax</taxon>
    </lineage>
</organism>
<dbReference type="PROSITE" id="PS51677">
    <property type="entry name" value="NODB"/>
    <property type="match status" value="1"/>
</dbReference>
<feature type="chain" id="PRO_5045366184" evidence="3">
    <location>
        <begin position="24"/>
        <end position="347"/>
    </location>
</feature>
<dbReference type="EMBL" id="JALKII010000002">
    <property type="protein sequence ID" value="MCK0537200.1"/>
    <property type="molecule type" value="Genomic_DNA"/>
</dbReference>
<dbReference type="SUPFAM" id="SSF88713">
    <property type="entry name" value="Glycoside hydrolase/deacetylase"/>
    <property type="match status" value="1"/>
</dbReference>
<proteinExistence type="predicted"/>
<evidence type="ECO:0000256" key="2">
    <source>
        <dbReference type="ARBA" id="ARBA00022729"/>
    </source>
</evidence>
<evidence type="ECO:0000313" key="6">
    <source>
        <dbReference type="Proteomes" id="UP001165524"/>
    </source>
</evidence>
<gene>
    <name evidence="5" type="ORF">MU846_05700</name>
</gene>
<dbReference type="InterPro" id="IPR051398">
    <property type="entry name" value="Polysacch_Deacetylase"/>
</dbReference>